<dbReference type="AlphaFoldDB" id="A0A4U5NWD0"/>
<proteinExistence type="inferred from homology"/>
<sequence length="412" mass="47900">MKVKAYRFSISWPRLFPNGLTEDINAEGVEYYHKLIDLLVANGIQPMVTLYHWDLPLALGDQGGWINREIVGWFGDYARFCFEEYGSKVKYWITINEAYIASLHGYCGQGEEFAPGGFKKNCEWSLYLAAHHMLLAHGRAANIYKKEFQPTQNGVIGITNLAVWYEPLTKEDEEVAKRAFEFQFGWLTHPIYGDGGDYPEVMKAKMEELKEKEGRAKSRLPQFSKQEIEELKGSADFLGINYYYGFLTSREEQKNSDLINMTTLDQWERDASMFSYYDPKWEPVGDNNSWIRNYPDGLYNTLNFVKTNYANIPVYITENGCMDTPGEDLRDVTRLRYLRNHINAVYRAISDGSNVKVYTAWSLMDNFEWNFAYGIKFGLYRVDFSSSDRTRIPKQSAEWYGRVVLRNGLLDY</sequence>
<evidence type="ECO:0000256" key="2">
    <source>
        <dbReference type="ARBA" id="ARBA00022801"/>
    </source>
</evidence>
<dbReference type="PRINTS" id="PR00131">
    <property type="entry name" value="GLHYDRLASE1"/>
</dbReference>
<reference evidence="5 6" key="2">
    <citation type="journal article" date="2019" name="G3 (Bethesda)">
        <title>Hybrid Assembly of the Genome of the Entomopathogenic Nematode Steinernema carpocapsae Identifies the X-Chromosome.</title>
        <authorList>
            <person name="Serra L."/>
            <person name="Macchietto M."/>
            <person name="Macias-Munoz A."/>
            <person name="McGill C.J."/>
            <person name="Rodriguez I.M."/>
            <person name="Rodriguez B."/>
            <person name="Murad R."/>
            <person name="Mortazavi A."/>
        </authorList>
    </citation>
    <scope>NUCLEOTIDE SEQUENCE [LARGE SCALE GENOMIC DNA]</scope>
    <source>
        <strain evidence="5 6">ALL</strain>
    </source>
</reference>
<keyword evidence="2" id="KW-0378">Hydrolase</keyword>
<dbReference type="InterPro" id="IPR001360">
    <property type="entry name" value="Glyco_hydro_1"/>
</dbReference>
<dbReference type="PANTHER" id="PTHR10353:SF36">
    <property type="entry name" value="LP05116P"/>
    <property type="match status" value="1"/>
</dbReference>
<dbReference type="Pfam" id="PF00232">
    <property type="entry name" value="Glyco_hydro_1"/>
    <property type="match status" value="1"/>
</dbReference>
<keyword evidence="6" id="KW-1185">Reference proteome</keyword>
<dbReference type="PANTHER" id="PTHR10353">
    <property type="entry name" value="GLYCOSYL HYDROLASE"/>
    <property type="match status" value="1"/>
</dbReference>
<dbReference type="EMBL" id="AZBU02000003">
    <property type="protein sequence ID" value="TKR87879.1"/>
    <property type="molecule type" value="Genomic_DNA"/>
</dbReference>
<evidence type="ECO:0008006" key="7">
    <source>
        <dbReference type="Google" id="ProtNLM"/>
    </source>
</evidence>
<protein>
    <recommendedName>
        <fullName evidence="7">Beta-glucosidase</fullName>
    </recommendedName>
</protein>
<evidence type="ECO:0000256" key="4">
    <source>
        <dbReference type="RuleBase" id="RU003690"/>
    </source>
</evidence>
<dbReference type="SUPFAM" id="SSF51445">
    <property type="entry name" value="(Trans)glycosidases"/>
    <property type="match status" value="1"/>
</dbReference>
<reference evidence="5 6" key="1">
    <citation type="journal article" date="2015" name="Genome Biol.">
        <title>Comparative genomics of Steinernema reveals deeply conserved gene regulatory networks.</title>
        <authorList>
            <person name="Dillman A.R."/>
            <person name="Macchietto M."/>
            <person name="Porter C.F."/>
            <person name="Rogers A."/>
            <person name="Williams B."/>
            <person name="Antoshechkin I."/>
            <person name="Lee M.M."/>
            <person name="Goodwin Z."/>
            <person name="Lu X."/>
            <person name="Lewis E.E."/>
            <person name="Goodrich-Blair H."/>
            <person name="Stock S.P."/>
            <person name="Adams B.J."/>
            <person name="Sternberg P.W."/>
            <person name="Mortazavi A."/>
        </authorList>
    </citation>
    <scope>NUCLEOTIDE SEQUENCE [LARGE SCALE GENOMIC DNA]</scope>
    <source>
        <strain evidence="5 6">ALL</strain>
    </source>
</reference>
<keyword evidence="3" id="KW-0326">Glycosidase</keyword>
<comment type="caution">
    <text evidence="5">The sequence shown here is derived from an EMBL/GenBank/DDBJ whole genome shotgun (WGS) entry which is preliminary data.</text>
</comment>
<evidence type="ECO:0000256" key="1">
    <source>
        <dbReference type="ARBA" id="ARBA00010838"/>
    </source>
</evidence>
<evidence type="ECO:0000256" key="3">
    <source>
        <dbReference type="ARBA" id="ARBA00023295"/>
    </source>
</evidence>
<comment type="similarity">
    <text evidence="1 4">Belongs to the glycosyl hydrolase 1 family.</text>
</comment>
<evidence type="ECO:0000313" key="6">
    <source>
        <dbReference type="Proteomes" id="UP000298663"/>
    </source>
</evidence>
<dbReference type="OrthoDB" id="65569at2759"/>
<dbReference type="GO" id="GO:0005975">
    <property type="term" value="P:carbohydrate metabolic process"/>
    <property type="evidence" value="ECO:0007669"/>
    <property type="project" value="InterPro"/>
</dbReference>
<dbReference type="Proteomes" id="UP000298663">
    <property type="component" value="Unassembled WGS sequence"/>
</dbReference>
<name>A0A4U5NWD0_STECR</name>
<dbReference type="STRING" id="34508.A0A4U5NWD0"/>
<dbReference type="GO" id="GO:0008422">
    <property type="term" value="F:beta-glucosidase activity"/>
    <property type="evidence" value="ECO:0007669"/>
    <property type="project" value="TreeGrafter"/>
</dbReference>
<organism evidence="5 6">
    <name type="scientific">Steinernema carpocapsae</name>
    <name type="common">Entomopathogenic nematode</name>
    <dbReference type="NCBI Taxonomy" id="34508"/>
    <lineage>
        <taxon>Eukaryota</taxon>
        <taxon>Metazoa</taxon>
        <taxon>Ecdysozoa</taxon>
        <taxon>Nematoda</taxon>
        <taxon>Chromadorea</taxon>
        <taxon>Rhabditida</taxon>
        <taxon>Tylenchina</taxon>
        <taxon>Panagrolaimomorpha</taxon>
        <taxon>Strongyloidoidea</taxon>
        <taxon>Steinernematidae</taxon>
        <taxon>Steinernema</taxon>
    </lineage>
</organism>
<accession>A0A4U5NWD0</accession>
<dbReference type="Gene3D" id="3.20.20.80">
    <property type="entry name" value="Glycosidases"/>
    <property type="match status" value="1"/>
</dbReference>
<evidence type="ECO:0000313" key="5">
    <source>
        <dbReference type="EMBL" id="TKR87879.1"/>
    </source>
</evidence>
<dbReference type="InterPro" id="IPR017853">
    <property type="entry name" value="GH"/>
</dbReference>
<gene>
    <name evidence="5" type="ORF">L596_012212</name>
</gene>